<dbReference type="EMBL" id="CP000254">
    <property type="protein sequence ID" value="ABD42650.1"/>
    <property type="molecule type" value="Genomic_DNA"/>
</dbReference>
<dbReference type="InterPro" id="IPR004919">
    <property type="entry name" value="GmrSD_N"/>
</dbReference>
<reference evidence="3" key="1">
    <citation type="journal article" date="2016" name="Stand. Genomic Sci.">
        <title>Complete genome sequence of Methanospirillum hungatei type strain JF1.</title>
        <authorList>
            <person name="Gunsalus R.P."/>
            <person name="Cook L.E."/>
            <person name="Crable B."/>
            <person name="Rohlin L."/>
            <person name="McDonald E."/>
            <person name="Mouttaki H."/>
            <person name="Sieber J.R."/>
            <person name="Poweleit N."/>
            <person name="Zhou H."/>
            <person name="Lapidus A.L."/>
            <person name="Daligault H.E."/>
            <person name="Land M."/>
            <person name="Gilna P."/>
            <person name="Ivanova N."/>
            <person name="Kyrpides N."/>
            <person name="Culley D.E."/>
            <person name="McInerney M.J."/>
        </authorList>
    </citation>
    <scope>NUCLEOTIDE SEQUENCE [LARGE SCALE GENOMIC DNA]</scope>
    <source>
        <strain evidence="3">ATCC 27890 / DSM 864 / NBRC 100397 / JF-1</strain>
    </source>
</reference>
<dbReference type="OrthoDB" id="114325at2157"/>
<dbReference type="KEGG" id="mhu:Mhun_2961"/>
<dbReference type="InParanoid" id="Q2FRZ7"/>
<name>Q2FRZ7_METHJ</name>
<keyword evidence="3" id="KW-1185">Reference proteome</keyword>
<gene>
    <name evidence="2" type="ordered locus">Mhun_2961</name>
</gene>
<dbReference type="EnsemblBacteria" id="ABD42650">
    <property type="protein sequence ID" value="ABD42650"/>
    <property type="gene ID" value="Mhun_2961"/>
</dbReference>
<feature type="domain" description="GmrSD restriction endonucleases N-terminal" evidence="1">
    <location>
        <begin position="16"/>
        <end position="261"/>
    </location>
</feature>
<evidence type="ECO:0000313" key="3">
    <source>
        <dbReference type="Proteomes" id="UP000001941"/>
    </source>
</evidence>
<dbReference type="GeneID" id="3922551"/>
<dbReference type="RefSeq" id="WP_011449903.1">
    <property type="nucleotide sequence ID" value="NC_007796.1"/>
</dbReference>
<organism evidence="2 3">
    <name type="scientific">Methanospirillum hungatei JF-1 (strain ATCC 27890 / DSM 864 / NBRC 100397 / JF-1)</name>
    <dbReference type="NCBI Taxonomy" id="323259"/>
    <lineage>
        <taxon>Archaea</taxon>
        <taxon>Methanobacteriati</taxon>
        <taxon>Methanobacteriota</taxon>
        <taxon>Stenosarchaea group</taxon>
        <taxon>Methanomicrobia</taxon>
        <taxon>Methanomicrobiales</taxon>
        <taxon>Methanospirillaceae</taxon>
        <taxon>Methanospirillum</taxon>
    </lineage>
</organism>
<evidence type="ECO:0000259" key="1">
    <source>
        <dbReference type="Pfam" id="PF03235"/>
    </source>
</evidence>
<sequence>MTPHVSTFETAEPALLELLTHIHTGKAQLPDFQRGWVWDDNHIRSLIASVSRSFPIGAVMTMAVGENVRFRPRHFEGADEAKGKQPEVLVLDGQQRLTSMYLSLFSKGPVKTQTEKKQEIFRYYYLDIAKCLDPTEDRFDAVVSIPETKKLTSDFGRRIDLDLSTREHEYEQGMYPLPAIFDPAAHMEWTNGYKLHHQHEQTKTQLIDQFNMEIWLPFQQYKVPVIRLTKETPKEAVCQVFEAVNTGGVSLSVFELLTATFASDNFHLRDDWESKKKTLYDIPALKGVDESSYLTAITLLTSYQKQQSTNSAVSCKRKDVLNLSLSEYQENSILIIKGLKDAAQLLAKEKIFDIKTIPYQTQMIPLSAICAFLGQKLQNDTIKSKIMQWYWCGVLGELYGGANETRYALDITGVLSWLNGGEIPATIRDANFSPLRLLTLQSRLSAAYKGLMALLMKKGGCDFVNGDPVDIQTYFDQAIDIHHIFPKAYCEKQKYRRELWNSVINKAPLSSRTNRVIGGYKPSTYIESIQKQEKISPDRLDEIFLSHLIDPGKIRSDDFAGFIEHRAGELLTIIEQAMGKTISGRDSEEYLREIKRIQ</sequence>
<dbReference type="PANTHER" id="PTHR37292">
    <property type="entry name" value="VNG6097C"/>
    <property type="match status" value="1"/>
</dbReference>
<dbReference type="Proteomes" id="UP000001941">
    <property type="component" value="Chromosome"/>
</dbReference>
<dbReference type="STRING" id="323259.Mhun_2961"/>
<accession>Q2FRZ7</accession>
<evidence type="ECO:0000313" key="2">
    <source>
        <dbReference type="EMBL" id="ABD42650.1"/>
    </source>
</evidence>
<proteinExistence type="predicted"/>
<dbReference type="Pfam" id="PF03235">
    <property type="entry name" value="GmrSD_N"/>
    <property type="match status" value="1"/>
</dbReference>
<dbReference type="PANTHER" id="PTHR37292:SF2">
    <property type="entry name" value="DUF262 DOMAIN-CONTAINING PROTEIN"/>
    <property type="match status" value="1"/>
</dbReference>
<dbReference type="HOGENOM" id="CLU_021082_0_0_2"/>
<dbReference type="AlphaFoldDB" id="Q2FRZ7"/>
<dbReference type="eggNOG" id="arCOG05223">
    <property type="taxonomic scope" value="Archaea"/>
</dbReference>
<protein>
    <recommendedName>
        <fullName evidence="1">GmrSD restriction endonucleases N-terminal domain-containing protein</fullName>
    </recommendedName>
</protein>